<keyword evidence="3" id="KW-0808">Transferase</keyword>
<dbReference type="Gene3D" id="3.10.20.90">
    <property type="entry name" value="Phosphatidylinositol 3-kinase Catalytic Subunit, Chain A, domain 1"/>
    <property type="match status" value="1"/>
</dbReference>
<dbReference type="VEuPathDB" id="VectorBase:HLOH_060203"/>
<feature type="compositionally biased region" description="Basic and acidic residues" evidence="4">
    <location>
        <begin position="125"/>
        <end position="134"/>
    </location>
</feature>
<gene>
    <name evidence="5" type="ORF">HPB48_019587</name>
</gene>
<name>A0A9J6FF15_HAELO</name>
<feature type="compositionally biased region" description="Pro residues" evidence="4">
    <location>
        <begin position="136"/>
        <end position="148"/>
    </location>
</feature>
<dbReference type="OMA" id="TWELSPY"/>
<dbReference type="GO" id="GO:0000151">
    <property type="term" value="C:ubiquitin ligase complex"/>
    <property type="evidence" value="ECO:0007669"/>
    <property type="project" value="InterPro"/>
</dbReference>
<dbReference type="Proteomes" id="UP000821853">
    <property type="component" value="Chromosome 1"/>
</dbReference>
<dbReference type="EMBL" id="JABSTR010000001">
    <property type="protein sequence ID" value="KAH9360985.1"/>
    <property type="molecule type" value="Genomic_DNA"/>
</dbReference>
<keyword evidence="6" id="KW-1185">Reference proteome</keyword>
<evidence type="ECO:0000256" key="4">
    <source>
        <dbReference type="SAM" id="MobiDB-lite"/>
    </source>
</evidence>
<reference evidence="5 6" key="1">
    <citation type="journal article" date="2020" name="Cell">
        <title>Large-Scale Comparative Analyses of Tick Genomes Elucidate Their Genetic Diversity and Vector Capacities.</title>
        <authorList>
            <consortium name="Tick Genome and Microbiome Consortium (TIGMIC)"/>
            <person name="Jia N."/>
            <person name="Wang J."/>
            <person name="Shi W."/>
            <person name="Du L."/>
            <person name="Sun Y."/>
            <person name="Zhan W."/>
            <person name="Jiang J.F."/>
            <person name="Wang Q."/>
            <person name="Zhang B."/>
            <person name="Ji P."/>
            <person name="Bell-Sakyi L."/>
            <person name="Cui X.M."/>
            <person name="Yuan T.T."/>
            <person name="Jiang B.G."/>
            <person name="Yang W.F."/>
            <person name="Lam T.T."/>
            <person name="Chang Q.C."/>
            <person name="Ding S.J."/>
            <person name="Wang X.J."/>
            <person name="Zhu J.G."/>
            <person name="Ruan X.D."/>
            <person name="Zhao L."/>
            <person name="Wei J.T."/>
            <person name="Ye R.Z."/>
            <person name="Que T.C."/>
            <person name="Du C.H."/>
            <person name="Zhou Y.H."/>
            <person name="Cheng J.X."/>
            <person name="Dai P.F."/>
            <person name="Guo W.B."/>
            <person name="Han X.H."/>
            <person name="Huang E.J."/>
            <person name="Li L.F."/>
            <person name="Wei W."/>
            <person name="Gao Y.C."/>
            <person name="Liu J.Z."/>
            <person name="Shao H.Z."/>
            <person name="Wang X."/>
            <person name="Wang C.C."/>
            <person name="Yang T.C."/>
            <person name="Huo Q.B."/>
            <person name="Li W."/>
            <person name="Chen H.Y."/>
            <person name="Chen S.E."/>
            <person name="Zhou L.G."/>
            <person name="Ni X.B."/>
            <person name="Tian J.H."/>
            <person name="Sheng Y."/>
            <person name="Liu T."/>
            <person name="Pan Y.S."/>
            <person name="Xia L.Y."/>
            <person name="Li J."/>
            <person name="Zhao F."/>
            <person name="Cao W.C."/>
        </authorList>
    </citation>
    <scope>NUCLEOTIDE SEQUENCE [LARGE SCALE GENOMIC DNA]</scope>
    <source>
        <strain evidence="5">HaeL-2018</strain>
    </source>
</reference>
<feature type="region of interest" description="Disordered" evidence="4">
    <location>
        <begin position="114"/>
        <end position="177"/>
    </location>
</feature>
<dbReference type="OrthoDB" id="337575at2759"/>
<evidence type="ECO:0000256" key="3">
    <source>
        <dbReference type="ARBA" id="ARBA00022679"/>
    </source>
</evidence>
<dbReference type="PANTHER" id="PTHR46076">
    <property type="entry name" value="E3 UBIQUITIN-PROTEIN LIGASE RING1 / RING 2 FAMILY MEMBER"/>
    <property type="match status" value="1"/>
</dbReference>
<dbReference type="InterPro" id="IPR043540">
    <property type="entry name" value="RING1/RING2"/>
</dbReference>
<dbReference type="EC" id="2.3.2.27" evidence="2"/>
<evidence type="ECO:0000256" key="1">
    <source>
        <dbReference type="ARBA" id="ARBA00000900"/>
    </source>
</evidence>
<dbReference type="GO" id="GO:0003682">
    <property type="term" value="F:chromatin binding"/>
    <property type="evidence" value="ECO:0007669"/>
    <property type="project" value="TreeGrafter"/>
</dbReference>
<sequence length="271" mass="30264">MLIRCSCVGTATIPAKMSSSGSQTTKRTWELTLYELKRTLQELMTANTETAVSPRCLQSDLRCPICLDTLKNTMTAMEQTLRPDPNFDLLIAKMYPSRDEYEAHQERVMANANRQHSQTLAHSYPRPDTEERPVPRARPAPCRLPWPRPEQAYQDPPPEVCAATESAGGETEETDADDAALNSEIELVLKSLPQMIMEGSSTQVRHIKTPANARVAHLSKYQAMRVTLDKLEQDASAPRSVAPFAIFVAFTPGQFTPLPGSMTRDKVKDKY</sequence>
<accession>A0A9J6FF15</accession>
<evidence type="ECO:0000313" key="6">
    <source>
        <dbReference type="Proteomes" id="UP000821853"/>
    </source>
</evidence>
<organism evidence="5 6">
    <name type="scientific">Haemaphysalis longicornis</name>
    <name type="common">Bush tick</name>
    <dbReference type="NCBI Taxonomy" id="44386"/>
    <lineage>
        <taxon>Eukaryota</taxon>
        <taxon>Metazoa</taxon>
        <taxon>Ecdysozoa</taxon>
        <taxon>Arthropoda</taxon>
        <taxon>Chelicerata</taxon>
        <taxon>Arachnida</taxon>
        <taxon>Acari</taxon>
        <taxon>Parasitiformes</taxon>
        <taxon>Ixodida</taxon>
        <taxon>Ixodoidea</taxon>
        <taxon>Ixodidae</taxon>
        <taxon>Haemaphysalinae</taxon>
        <taxon>Haemaphysalis</taxon>
    </lineage>
</organism>
<comment type="caution">
    <text evidence="5">The sequence shown here is derived from an EMBL/GenBank/DDBJ whole genome shotgun (WGS) entry which is preliminary data.</text>
</comment>
<dbReference type="AlphaFoldDB" id="A0A9J6FF15"/>
<dbReference type="GO" id="GO:0031519">
    <property type="term" value="C:PcG protein complex"/>
    <property type="evidence" value="ECO:0007669"/>
    <property type="project" value="TreeGrafter"/>
</dbReference>
<evidence type="ECO:0000256" key="2">
    <source>
        <dbReference type="ARBA" id="ARBA00012483"/>
    </source>
</evidence>
<dbReference type="GO" id="GO:0061630">
    <property type="term" value="F:ubiquitin protein ligase activity"/>
    <property type="evidence" value="ECO:0007669"/>
    <property type="project" value="UniProtKB-EC"/>
</dbReference>
<dbReference type="PANTHER" id="PTHR46076:SF3">
    <property type="entry name" value="E3 UBIQUITIN-PROTEIN LIGASE RING1"/>
    <property type="match status" value="1"/>
</dbReference>
<comment type="catalytic activity">
    <reaction evidence="1">
        <text>S-ubiquitinyl-[E2 ubiquitin-conjugating enzyme]-L-cysteine + [acceptor protein]-L-lysine = [E2 ubiquitin-conjugating enzyme]-L-cysteine + N(6)-ubiquitinyl-[acceptor protein]-L-lysine.</text>
        <dbReference type="EC" id="2.3.2.27"/>
    </reaction>
</comment>
<proteinExistence type="predicted"/>
<protein>
    <recommendedName>
        <fullName evidence="2">RING-type E3 ubiquitin transferase</fullName>
        <ecNumber evidence="2">2.3.2.27</ecNumber>
    </recommendedName>
</protein>
<evidence type="ECO:0000313" key="5">
    <source>
        <dbReference type="EMBL" id="KAH9360985.1"/>
    </source>
</evidence>